<dbReference type="GO" id="GO:0020037">
    <property type="term" value="F:heme binding"/>
    <property type="evidence" value="ECO:0007669"/>
    <property type="project" value="InterPro"/>
</dbReference>
<dbReference type="Pfam" id="PF20628">
    <property type="entry name" value="Dyp_perox_C"/>
    <property type="match status" value="1"/>
</dbReference>
<evidence type="ECO:0000256" key="7">
    <source>
        <dbReference type="ARBA" id="ARBA00023004"/>
    </source>
</evidence>
<dbReference type="EC" id="1.11.1.-" evidence="12"/>
<keyword evidence="2 12" id="KW-0575">Peroxidase</keyword>
<dbReference type="Pfam" id="PF04261">
    <property type="entry name" value="Dyp_perox_N"/>
    <property type="match status" value="1"/>
</dbReference>
<dbReference type="PROSITE" id="PS51404">
    <property type="entry name" value="DYP_PEROXIDASE"/>
    <property type="match status" value="1"/>
</dbReference>
<evidence type="ECO:0000256" key="2">
    <source>
        <dbReference type="ARBA" id="ARBA00022559"/>
    </source>
</evidence>
<evidence type="ECO:0000256" key="8">
    <source>
        <dbReference type="ARBA" id="ARBA00025737"/>
    </source>
</evidence>
<keyword evidence="6 12" id="KW-0560">Oxidoreductase</keyword>
<evidence type="ECO:0000256" key="6">
    <source>
        <dbReference type="ARBA" id="ARBA00023002"/>
    </source>
</evidence>
<name>A0A4P7QI59_9CORY</name>
<dbReference type="PROSITE" id="PS51318">
    <property type="entry name" value="TAT"/>
    <property type="match status" value="1"/>
</dbReference>
<evidence type="ECO:0000313" key="13">
    <source>
        <dbReference type="Proteomes" id="UP000296352"/>
    </source>
</evidence>
<dbReference type="AlphaFoldDB" id="A0A4P7QI59"/>
<proteinExistence type="inferred from homology"/>
<dbReference type="KEGG" id="cee:CENDO_06425"/>
<protein>
    <submittedName>
        <fullName evidence="12">Putative deferrochelatase/peroxidase EfeN</fullName>
        <ecNumber evidence="12">1.11.1.-</ecNumber>
    </submittedName>
</protein>
<comment type="cofactor">
    <cofactor evidence="1">
        <name>heme b</name>
        <dbReference type="ChEBI" id="CHEBI:60344"/>
    </cofactor>
</comment>
<dbReference type="EMBL" id="CP039247">
    <property type="protein sequence ID" value="QCB28564.1"/>
    <property type="molecule type" value="Genomic_DNA"/>
</dbReference>
<dbReference type="PANTHER" id="PTHR30521">
    <property type="entry name" value="DEFERROCHELATASE/PEROXIDASE"/>
    <property type="match status" value="1"/>
</dbReference>
<dbReference type="InterPro" id="IPR011008">
    <property type="entry name" value="Dimeric_a/b-barrel"/>
</dbReference>
<keyword evidence="4" id="KW-0479">Metal-binding</keyword>
<dbReference type="InterPro" id="IPR006311">
    <property type="entry name" value="TAT_signal"/>
</dbReference>
<evidence type="ECO:0000256" key="9">
    <source>
        <dbReference type="SAM" id="SignalP"/>
    </source>
</evidence>
<keyword evidence="13" id="KW-1185">Reference proteome</keyword>
<gene>
    <name evidence="12" type="primary">efeN</name>
    <name evidence="12" type="ORF">CENDO_06425</name>
</gene>
<feature type="domain" description="Dyp-type peroxidase C-terminal" evidence="11">
    <location>
        <begin position="213"/>
        <end position="395"/>
    </location>
</feature>
<dbReference type="InterPro" id="IPR048327">
    <property type="entry name" value="Dyp_perox_N"/>
</dbReference>
<dbReference type="Proteomes" id="UP000296352">
    <property type="component" value="Chromosome"/>
</dbReference>
<evidence type="ECO:0000259" key="11">
    <source>
        <dbReference type="Pfam" id="PF20628"/>
    </source>
</evidence>
<dbReference type="GO" id="GO:0005829">
    <property type="term" value="C:cytosol"/>
    <property type="evidence" value="ECO:0007669"/>
    <property type="project" value="TreeGrafter"/>
</dbReference>
<dbReference type="PROSITE" id="PS51257">
    <property type="entry name" value="PROKAR_LIPOPROTEIN"/>
    <property type="match status" value="1"/>
</dbReference>
<dbReference type="PANTHER" id="PTHR30521:SF4">
    <property type="entry name" value="DEFERROCHELATASE"/>
    <property type="match status" value="1"/>
</dbReference>
<comment type="similarity">
    <text evidence="8">Belongs to the DyP-type peroxidase family.</text>
</comment>
<evidence type="ECO:0000256" key="1">
    <source>
        <dbReference type="ARBA" id="ARBA00001970"/>
    </source>
</evidence>
<keyword evidence="5 9" id="KW-0732">Signal</keyword>
<keyword evidence="3" id="KW-0349">Heme</keyword>
<dbReference type="GO" id="GO:0046872">
    <property type="term" value="F:metal ion binding"/>
    <property type="evidence" value="ECO:0007669"/>
    <property type="project" value="UniProtKB-KW"/>
</dbReference>
<evidence type="ECO:0000256" key="3">
    <source>
        <dbReference type="ARBA" id="ARBA00022617"/>
    </source>
</evidence>
<keyword evidence="7" id="KW-0408">Iron</keyword>
<dbReference type="InterPro" id="IPR048328">
    <property type="entry name" value="Dyp_perox_C"/>
</dbReference>
<dbReference type="NCBIfam" id="TIGR01413">
    <property type="entry name" value="Dyp_perox_fam"/>
    <property type="match status" value="1"/>
</dbReference>
<evidence type="ECO:0000259" key="10">
    <source>
        <dbReference type="Pfam" id="PF04261"/>
    </source>
</evidence>
<dbReference type="GO" id="GO:0004601">
    <property type="term" value="F:peroxidase activity"/>
    <property type="evidence" value="ECO:0007669"/>
    <property type="project" value="UniProtKB-KW"/>
</dbReference>
<feature type="domain" description="Dyp-type peroxidase N-terminal" evidence="10">
    <location>
        <begin position="59"/>
        <end position="201"/>
    </location>
</feature>
<evidence type="ECO:0000256" key="5">
    <source>
        <dbReference type="ARBA" id="ARBA00022729"/>
    </source>
</evidence>
<sequence precursor="true">MKMRKLSRRGFLSGAAVTAGTSALAACSTAGEGGNGALSPEEVEVRLKNQTVSFDGQHQAGIATPGQALVNLVGFNFVEDMDKTKLVNLMRSWTEDARRLCSGQAPVGSLEPEMAVTPANLTITCGFGPKVFDIAGKGELRPEWLRPIPKFTRDQLDPAWGQTDIVLQICCDDSLTLAHAVRHMIRSSSWYVKTAWMQQGFANADGAKAPDQTARNLFGQVDGTVNPKTPEDFDYQVWIDEGEEWALGGSAMVVRRIRMNVDTWEMLDRGSREQTIGRDLAKGAPLSGGEEHTIADFSATDKYGLPLIDPASHMARARPTREHPEQALLRRPYSYDLPPEPGSDQLSNSGLIFICFQKDPDKQFTPIQTRLDEQDRLNEWITHIGSSVFFIPPGVSADGSEPDAFWGERLLT</sequence>
<feature type="chain" id="PRO_5020543749" evidence="9">
    <location>
        <begin position="26"/>
        <end position="412"/>
    </location>
</feature>
<reference evidence="12 13" key="1">
    <citation type="submission" date="2019-04" db="EMBL/GenBank/DDBJ databases">
        <title>Corynebacterium endometrii sp. nov., isolated from the uterus of a cow with endometritis.</title>
        <authorList>
            <person name="Ballas P."/>
            <person name="Ruckert C."/>
            <person name="Wagener K."/>
            <person name="Drillich M."/>
            <person name="Kaempfer P."/>
            <person name="Busse H.-J."/>
            <person name="Ehling-Schulz M."/>
        </authorList>
    </citation>
    <scope>NUCLEOTIDE SEQUENCE [LARGE SCALE GENOMIC DNA]</scope>
    <source>
        <strain evidence="12 13">LMM-1653</strain>
    </source>
</reference>
<dbReference type="SUPFAM" id="SSF54909">
    <property type="entry name" value="Dimeric alpha+beta barrel"/>
    <property type="match status" value="1"/>
</dbReference>
<organism evidence="12 13">
    <name type="scientific">Corynebacterium endometrii</name>
    <dbReference type="NCBI Taxonomy" id="2488819"/>
    <lineage>
        <taxon>Bacteria</taxon>
        <taxon>Bacillati</taxon>
        <taxon>Actinomycetota</taxon>
        <taxon>Actinomycetes</taxon>
        <taxon>Mycobacteriales</taxon>
        <taxon>Corynebacteriaceae</taxon>
        <taxon>Corynebacterium</taxon>
    </lineage>
</organism>
<accession>A0A4P7QI59</accession>
<feature type="signal peptide" evidence="9">
    <location>
        <begin position="1"/>
        <end position="25"/>
    </location>
</feature>
<evidence type="ECO:0000313" key="12">
    <source>
        <dbReference type="EMBL" id="QCB28564.1"/>
    </source>
</evidence>
<evidence type="ECO:0000256" key="4">
    <source>
        <dbReference type="ARBA" id="ARBA00022723"/>
    </source>
</evidence>
<dbReference type="InterPro" id="IPR006314">
    <property type="entry name" value="Dyp_peroxidase"/>
</dbReference>